<keyword evidence="2" id="KW-1185">Reference proteome</keyword>
<sequence length="109" mass="12038">MLIVLKSNIISVRGRRVICEVCRLDIRAIYGDGIGRVKVPQGLGVELRPGAGRKHGEHLFEEIVVGGGIEVTGALVDLVMLHLRILDLLLVVVVMVTVMEVLHRNLRRV</sequence>
<accession>A0ACB9PBG1</accession>
<name>A0ACB9PBG1_BAUVA</name>
<proteinExistence type="predicted"/>
<organism evidence="1 2">
    <name type="scientific">Bauhinia variegata</name>
    <name type="common">Purple orchid tree</name>
    <name type="synonym">Phanera variegata</name>
    <dbReference type="NCBI Taxonomy" id="167791"/>
    <lineage>
        <taxon>Eukaryota</taxon>
        <taxon>Viridiplantae</taxon>
        <taxon>Streptophyta</taxon>
        <taxon>Embryophyta</taxon>
        <taxon>Tracheophyta</taxon>
        <taxon>Spermatophyta</taxon>
        <taxon>Magnoliopsida</taxon>
        <taxon>eudicotyledons</taxon>
        <taxon>Gunneridae</taxon>
        <taxon>Pentapetalae</taxon>
        <taxon>rosids</taxon>
        <taxon>fabids</taxon>
        <taxon>Fabales</taxon>
        <taxon>Fabaceae</taxon>
        <taxon>Cercidoideae</taxon>
        <taxon>Cercideae</taxon>
        <taxon>Bauhiniinae</taxon>
        <taxon>Bauhinia</taxon>
    </lineage>
</organism>
<protein>
    <submittedName>
        <fullName evidence="1">Uncharacterized protein</fullName>
    </submittedName>
</protein>
<evidence type="ECO:0000313" key="1">
    <source>
        <dbReference type="EMBL" id="KAI4344270.1"/>
    </source>
</evidence>
<dbReference type="Proteomes" id="UP000828941">
    <property type="component" value="Chromosome 5"/>
</dbReference>
<gene>
    <name evidence="1" type="ORF">L6164_011516</name>
</gene>
<dbReference type="EMBL" id="CM039430">
    <property type="protein sequence ID" value="KAI4344270.1"/>
    <property type="molecule type" value="Genomic_DNA"/>
</dbReference>
<comment type="caution">
    <text evidence="1">The sequence shown here is derived from an EMBL/GenBank/DDBJ whole genome shotgun (WGS) entry which is preliminary data.</text>
</comment>
<evidence type="ECO:0000313" key="2">
    <source>
        <dbReference type="Proteomes" id="UP000828941"/>
    </source>
</evidence>
<reference evidence="1 2" key="1">
    <citation type="journal article" date="2022" name="DNA Res.">
        <title>Chromosomal-level genome assembly of the orchid tree Bauhinia variegata (Leguminosae; Cercidoideae) supports the allotetraploid origin hypothesis of Bauhinia.</title>
        <authorList>
            <person name="Zhong Y."/>
            <person name="Chen Y."/>
            <person name="Zheng D."/>
            <person name="Pang J."/>
            <person name="Liu Y."/>
            <person name="Luo S."/>
            <person name="Meng S."/>
            <person name="Qian L."/>
            <person name="Wei D."/>
            <person name="Dai S."/>
            <person name="Zhou R."/>
        </authorList>
    </citation>
    <scope>NUCLEOTIDE SEQUENCE [LARGE SCALE GENOMIC DNA]</scope>
    <source>
        <strain evidence="1">BV-YZ2020</strain>
    </source>
</reference>